<dbReference type="GO" id="GO:0030132">
    <property type="term" value="C:clathrin coat of coated pit"/>
    <property type="evidence" value="ECO:0007669"/>
    <property type="project" value="TreeGrafter"/>
</dbReference>
<dbReference type="Gene3D" id="1.10.238.10">
    <property type="entry name" value="EF-hand"/>
    <property type="match status" value="1"/>
</dbReference>
<dbReference type="GO" id="GO:0006897">
    <property type="term" value="P:endocytosis"/>
    <property type="evidence" value="ECO:0007669"/>
    <property type="project" value="TreeGrafter"/>
</dbReference>
<dbReference type="CDD" id="cd00052">
    <property type="entry name" value="EH"/>
    <property type="match status" value="1"/>
</dbReference>
<dbReference type="EMBL" id="GAIX01009360">
    <property type="protein sequence ID" value="JAA83200.1"/>
    <property type="molecule type" value="Transcribed_RNA"/>
</dbReference>
<dbReference type="SUPFAM" id="SSF47473">
    <property type="entry name" value="EF-hand"/>
    <property type="match status" value="1"/>
</dbReference>
<dbReference type="Pfam" id="PF12763">
    <property type="entry name" value="EH"/>
    <property type="match status" value="1"/>
</dbReference>
<dbReference type="PANTHER" id="PTHR11216">
    <property type="entry name" value="EH DOMAIN"/>
    <property type="match status" value="1"/>
</dbReference>
<evidence type="ECO:0000259" key="1">
    <source>
        <dbReference type="PROSITE" id="PS50031"/>
    </source>
</evidence>
<reference evidence="2" key="1">
    <citation type="journal article" date="2013" name="BMC Genomics">
        <title>Unscrambling butterfly oogenesis.</title>
        <authorList>
            <person name="Carter J.M."/>
            <person name="Baker S.C."/>
            <person name="Pink R."/>
            <person name="Carter D.R."/>
            <person name="Collins A."/>
            <person name="Tomlin J."/>
            <person name="Gibbs M."/>
            <person name="Breuker C.J."/>
        </authorList>
    </citation>
    <scope>NUCLEOTIDE SEQUENCE</scope>
    <source>
        <tissue evidence="2">Ovary</tissue>
    </source>
</reference>
<proteinExistence type="predicted"/>
<dbReference type="GO" id="GO:0045296">
    <property type="term" value="F:cadherin binding"/>
    <property type="evidence" value="ECO:0007669"/>
    <property type="project" value="TreeGrafter"/>
</dbReference>
<name>S4P8R2_9NEOP</name>
<dbReference type="GO" id="GO:0016197">
    <property type="term" value="P:endosomal transport"/>
    <property type="evidence" value="ECO:0007669"/>
    <property type="project" value="TreeGrafter"/>
</dbReference>
<feature type="domain" description="EH" evidence="1">
    <location>
        <begin position="1"/>
        <end position="70"/>
    </location>
</feature>
<accession>S4P8R2</accession>
<protein>
    <submittedName>
        <fullName evidence="2">Epidermal growth factor receptor substrate 15-like 1</fullName>
    </submittedName>
</protein>
<organism evidence="2">
    <name type="scientific">Pararge aegeria</name>
    <name type="common">speckled wood butterfly</name>
    <dbReference type="NCBI Taxonomy" id="116150"/>
    <lineage>
        <taxon>Eukaryota</taxon>
        <taxon>Metazoa</taxon>
        <taxon>Ecdysozoa</taxon>
        <taxon>Arthropoda</taxon>
        <taxon>Hexapoda</taxon>
        <taxon>Insecta</taxon>
        <taxon>Pterygota</taxon>
        <taxon>Neoptera</taxon>
        <taxon>Endopterygota</taxon>
        <taxon>Lepidoptera</taxon>
        <taxon>Glossata</taxon>
        <taxon>Ditrysia</taxon>
        <taxon>Papilionoidea</taxon>
        <taxon>Nymphalidae</taxon>
        <taxon>Satyrinae</taxon>
        <taxon>Satyrini</taxon>
        <taxon>Parargina</taxon>
        <taxon>Pararge</taxon>
    </lineage>
</organism>
<dbReference type="AlphaFoldDB" id="S4P8R2"/>
<dbReference type="SMART" id="SM00027">
    <property type="entry name" value="EH"/>
    <property type="match status" value="1"/>
</dbReference>
<reference evidence="2" key="2">
    <citation type="submission" date="2013-05" db="EMBL/GenBank/DDBJ databases">
        <authorList>
            <person name="Carter J.-M."/>
            <person name="Baker S.C."/>
            <person name="Pink R."/>
            <person name="Carter D.R.F."/>
            <person name="Collins A."/>
            <person name="Tomlin J."/>
            <person name="Gibbs M."/>
            <person name="Breuker C.J."/>
        </authorList>
    </citation>
    <scope>NUCLEOTIDE SEQUENCE</scope>
    <source>
        <tissue evidence="2">Ovary</tissue>
    </source>
</reference>
<keyword evidence="2" id="KW-0675">Receptor</keyword>
<evidence type="ECO:0000313" key="2">
    <source>
        <dbReference type="EMBL" id="JAA83200.1"/>
    </source>
</evidence>
<dbReference type="InterPro" id="IPR000261">
    <property type="entry name" value="EH_dom"/>
</dbReference>
<feature type="non-terminal residue" evidence="2">
    <location>
        <position position="70"/>
    </location>
</feature>
<dbReference type="InterPro" id="IPR011992">
    <property type="entry name" value="EF-hand-dom_pair"/>
</dbReference>
<dbReference type="PANTHER" id="PTHR11216:SF176">
    <property type="entry name" value="EPIDERMAL GROWTH FACTOR RECEPTOR PATHWAY SUBSTRATE CLONE 15, ISOFORM A"/>
    <property type="match status" value="1"/>
</dbReference>
<dbReference type="PROSITE" id="PS50031">
    <property type="entry name" value="EH"/>
    <property type="match status" value="1"/>
</dbReference>
<sequence length="70" mass="7426">MDGFVSGAEIRDVFLHSGLQQGTLAQIWALCDTESAGKLSREQFAAAMCLVQRALRGALPPASLPPELLA</sequence>